<evidence type="ECO:0000256" key="2">
    <source>
        <dbReference type="SAM" id="MobiDB-lite"/>
    </source>
</evidence>
<dbReference type="NCBIfam" id="NF005551">
    <property type="entry name" value="PRK07211.1"/>
    <property type="match status" value="1"/>
</dbReference>
<dbReference type="Gene3D" id="2.40.50.140">
    <property type="entry name" value="Nucleic acid-binding proteins"/>
    <property type="match status" value="3"/>
</dbReference>
<dbReference type="OrthoDB" id="6262at2157"/>
<evidence type="ECO:0000259" key="4">
    <source>
        <dbReference type="Pfam" id="PF16900"/>
    </source>
</evidence>
<feature type="compositionally biased region" description="Acidic residues" evidence="2">
    <location>
        <begin position="411"/>
        <end position="425"/>
    </location>
</feature>
<dbReference type="RefSeq" id="WP_076582553.1">
    <property type="nucleotide sequence ID" value="NZ_CP019327.1"/>
</dbReference>
<name>A0A1P8RGW2_9EURY</name>
<dbReference type="InterPro" id="IPR012340">
    <property type="entry name" value="NA-bd_OB-fold"/>
</dbReference>
<dbReference type="InterPro" id="IPR031657">
    <property type="entry name" value="REPA_OB_2"/>
</dbReference>
<organism evidence="5 6">
    <name type="scientific">Natronorubrum daqingense</name>
    <dbReference type="NCBI Taxonomy" id="588898"/>
    <lineage>
        <taxon>Archaea</taxon>
        <taxon>Methanobacteriati</taxon>
        <taxon>Methanobacteriota</taxon>
        <taxon>Stenosarchaea group</taxon>
        <taxon>Halobacteria</taxon>
        <taxon>Halobacteriales</taxon>
        <taxon>Natrialbaceae</taxon>
        <taxon>Natronorubrum</taxon>
    </lineage>
</organism>
<evidence type="ECO:0000259" key="3">
    <source>
        <dbReference type="Pfam" id="PF01336"/>
    </source>
</evidence>
<keyword evidence="1" id="KW-0238">DNA-binding</keyword>
<gene>
    <name evidence="5" type="ORF">BB347_15465</name>
</gene>
<dbReference type="GO" id="GO:0003677">
    <property type="term" value="F:DNA binding"/>
    <property type="evidence" value="ECO:0007669"/>
    <property type="project" value="UniProtKB-KW"/>
</dbReference>
<dbReference type="Pfam" id="PF01336">
    <property type="entry name" value="tRNA_anti-codon"/>
    <property type="match status" value="2"/>
</dbReference>
<feature type="domain" description="OB" evidence="3">
    <location>
        <begin position="76"/>
        <end position="148"/>
    </location>
</feature>
<dbReference type="PANTHER" id="PTHR13356">
    <property type="entry name" value="OB FOLD NUCLEIC ACID BINDING PROTEIN-RELATED"/>
    <property type="match status" value="1"/>
</dbReference>
<evidence type="ECO:0000313" key="5">
    <source>
        <dbReference type="EMBL" id="APX97898.1"/>
    </source>
</evidence>
<dbReference type="SUPFAM" id="SSF50249">
    <property type="entry name" value="Nucleic acid-binding proteins"/>
    <property type="match status" value="3"/>
</dbReference>
<dbReference type="AlphaFoldDB" id="A0A1P8RGW2"/>
<accession>A0A1P8RGW2</accession>
<dbReference type="CDD" id="cd04491">
    <property type="entry name" value="SoSSB_OBF"/>
    <property type="match status" value="3"/>
</dbReference>
<protein>
    <submittedName>
        <fullName evidence="5">Replication factor A</fullName>
    </submittedName>
</protein>
<reference evidence="5 6" key="1">
    <citation type="submission" date="2017-01" db="EMBL/GenBank/DDBJ databases">
        <title>Complete genome sequence of Haloterrigena daqingensis type strain (JX313T).</title>
        <authorList>
            <person name="Shuang W."/>
        </authorList>
    </citation>
    <scope>NUCLEOTIDE SEQUENCE [LARGE SCALE GENOMIC DNA]</scope>
    <source>
        <strain evidence="5 6">JX313</strain>
    </source>
</reference>
<dbReference type="PANTHER" id="PTHR13356:SF10">
    <property type="entry name" value="REPLICATION FACTOR-A PROTEIN 1"/>
    <property type="match status" value="1"/>
</dbReference>
<dbReference type="Pfam" id="PF16900">
    <property type="entry name" value="REPA_OB_2"/>
    <property type="match status" value="1"/>
</dbReference>
<dbReference type="GO" id="GO:0000724">
    <property type="term" value="P:double-strand break repair via homologous recombination"/>
    <property type="evidence" value="ECO:0007669"/>
    <property type="project" value="TreeGrafter"/>
</dbReference>
<dbReference type="GO" id="GO:0010212">
    <property type="term" value="P:response to ionizing radiation"/>
    <property type="evidence" value="ECO:0007669"/>
    <property type="project" value="TreeGrafter"/>
</dbReference>
<proteinExistence type="predicted"/>
<dbReference type="InterPro" id="IPR004365">
    <property type="entry name" value="NA-bd_OB_tRNA"/>
</dbReference>
<dbReference type="InterPro" id="IPR051231">
    <property type="entry name" value="SOSS-B"/>
</dbReference>
<dbReference type="Proteomes" id="UP000187321">
    <property type="component" value="Chromosome"/>
</dbReference>
<dbReference type="GeneID" id="30957370"/>
<feature type="region of interest" description="Disordered" evidence="2">
    <location>
        <begin position="367"/>
        <end position="425"/>
    </location>
</feature>
<feature type="domain" description="Replication protein A OB" evidence="4">
    <location>
        <begin position="273"/>
        <end position="339"/>
    </location>
</feature>
<dbReference type="EMBL" id="CP019327">
    <property type="protein sequence ID" value="APX97898.1"/>
    <property type="molecule type" value="Genomic_DNA"/>
</dbReference>
<feature type="domain" description="OB" evidence="3">
    <location>
        <begin position="184"/>
        <end position="251"/>
    </location>
</feature>
<sequence length="481" mass="51101">MSDIEGVYEDLEADVSLEEFREAVEAKVEQMGGLADEETAAMLVAHEVGESEVGGIADIEPGMEEAKFVAKVISIGEVRTFERDGEDEDGRVVNVEVADETGSVRAAFWDEHAEAAIGELEEGQVLRIKGRPKEGYSGVEVSVDDVEPDPDTEIGDVQVADTHTVEALSLGLSNVNLVGIVLDTGSVRTFDRDDGSEGKVSNLVLGDSTGRVRVTLWDEQAETATEIDPSTTVEVVDGYVKDRDGNLELHVGNRGAVEEVDEEVEYVPESTPIEEIEIDQTVDIAGVVRSADPKRTFDRDDGSEGQVRNIRVQDATGDIRVAMWGEKADIDIGPGDEVALGDVEIQDGWQDDLEASAGWQSTITVLESDSETTSAESEDDGRDENAGLSSFAGDDDTEGANVTDAGSDTDGSSDDSAGSDEPDAGEEIEFTGVVVQAGSPVVLDDGETTMSVETDTDVGLGEEITARGVVRDGTLDANDVF</sequence>
<evidence type="ECO:0000313" key="6">
    <source>
        <dbReference type="Proteomes" id="UP000187321"/>
    </source>
</evidence>
<dbReference type="KEGG" id="hda:BB347_15465"/>
<evidence type="ECO:0000256" key="1">
    <source>
        <dbReference type="ARBA" id="ARBA00023125"/>
    </source>
</evidence>